<dbReference type="CDD" id="cd00192">
    <property type="entry name" value="PTKc"/>
    <property type="match status" value="1"/>
</dbReference>
<dbReference type="InterPro" id="IPR000742">
    <property type="entry name" value="EGF"/>
</dbReference>
<accession>A0ABM4C7R8</accession>
<dbReference type="InterPro" id="IPR050122">
    <property type="entry name" value="RTK"/>
</dbReference>
<dbReference type="Gene3D" id="1.10.510.10">
    <property type="entry name" value="Transferase(Phosphotransferase) domain 1"/>
    <property type="match status" value="1"/>
</dbReference>
<dbReference type="InterPro" id="IPR001881">
    <property type="entry name" value="EGF-like_Ca-bd_dom"/>
</dbReference>
<dbReference type="SMART" id="SM00181">
    <property type="entry name" value="EGF"/>
    <property type="match status" value="5"/>
</dbReference>
<reference evidence="11" key="1">
    <citation type="submission" date="2025-08" db="UniProtKB">
        <authorList>
            <consortium name="RefSeq"/>
        </authorList>
    </citation>
    <scope>IDENTIFICATION</scope>
</reference>
<keyword evidence="4" id="KW-0418">Kinase</keyword>
<dbReference type="PROSITE" id="PS00109">
    <property type="entry name" value="PROTEIN_KINASE_TYR"/>
    <property type="match status" value="1"/>
</dbReference>
<keyword evidence="5" id="KW-1015">Disulfide bond</keyword>
<dbReference type="PANTHER" id="PTHR24416:SF583">
    <property type="entry name" value="RECEPTOR PROTEIN-TYROSINE KINASE"/>
    <property type="match status" value="1"/>
</dbReference>
<name>A0ABM4C7R8_HYDVU</name>
<comment type="subcellular location">
    <subcellularLocation>
        <location evidence="1">Membrane</location>
        <topology evidence="1">Single-pass type I membrane protein</topology>
    </subcellularLocation>
</comment>
<dbReference type="PANTHER" id="PTHR24416">
    <property type="entry name" value="TYROSINE-PROTEIN KINASE RECEPTOR"/>
    <property type="match status" value="1"/>
</dbReference>
<dbReference type="InterPro" id="IPR020635">
    <property type="entry name" value="Tyr_kinase_cat_dom"/>
</dbReference>
<dbReference type="InterPro" id="IPR001245">
    <property type="entry name" value="Ser-Thr/Tyr_kinase_cat_dom"/>
</dbReference>
<dbReference type="CDD" id="cd00054">
    <property type="entry name" value="EGF_CA"/>
    <property type="match status" value="6"/>
</dbReference>
<dbReference type="Proteomes" id="UP001652625">
    <property type="component" value="Chromosome 07"/>
</dbReference>
<proteinExistence type="predicted"/>
<keyword evidence="3" id="KW-0677">Repeat</keyword>
<protein>
    <submittedName>
        <fullName evidence="11">Uncharacterized protein LOC136082398 isoform X1</fullName>
    </submittedName>
</protein>
<dbReference type="SMART" id="SM00179">
    <property type="entry name" value="EGF_CA"/>
    <property type="match status" value="6"/>
</dbReference>
<feature type="domain" description="EGF-like" evidence="9">
    <location>
        <begin position="127"/>
        <end position="168"/>
    </location>
</feature>
<dbReference type="Gene3D" id="2.10.25.10">
    <property type="entry name" value="Laminin"/>
    <property type="match status" value="6"/>
</dbReference>
<evidence type="ECO:0000256" key="2">
    <source>
        <dbReference type="ARBA" id="ARBA00022536"/>
    </source>
</evidence>
<dbReference type="GeneID" id="136082398"/>
<feature type="transmembrane region" description="Helical" evidence="7">
    <location>
        <begin position="696"/>
        <end position="720"/>
    </location>
</feature>
<keyword evidence="10" id="KW-1185">Reference proteome</keyword>
<keyword evidence="7" id="KW-1133">Transmembrane helix</keyword>
<evidence type="ECO:0000256" key="3">
    <source>
        <dbReference type="ARBA" id="ARBA00022737"/>
    </source>
</evidence>
<evidence type="ECO:0000256" key="4">
    <source>
        <dbReference type="ARBA" id="ARBA00023137"/>
    </source>
</evidence>
<evidence type="ECO:0000259" key="8">
    <source>
        <dbReference type="PROSITE" id="PS50011"/>
    </source>
</evidence>
<dbReference type="Pfam" id="PF07645">
    <property type="entry name" value="EGF_CA"/>
    <property type="match status" value="6"/>
</dbReference>
<dbReference type="PROSITE" id="PS01187">
    <property type="entry name" value="EGF_CA"/>
    <property type="match status" value="3"/>
</dbReference>
<dbReference type="InterPro" id="IPR009030">
    <property type="entry name" value="Growth_fac_rcpt_cys_sf"/>
</dbReference>
<evidence type="ECO:0000313" key="11">
    <source>
        <dbReference type="RefSeq" id="XP_065657659.1"/>
    </source>
</evidence>
<dbReference type="PROSITE" id="PS50026">
    <property type="entry name" value="EGF_3"/>
    <property type="match status" value="3"/>
</dbReference>
<keyword evidence="4" id="KW-0808">Transferase</keyword>
<comment type="caution">
    <text evidence="6">Lacks conserved residue(s) required for the propagation of feature annotation.</text>
</comment>
<dbReference type="PROSITE" id="PS50011">
    <property type="entry name" value="PROTEIN_KINASE_DOM"/>
    <property type="match status" value="1"/>
</dbReference>
<dbReference type="InterPro" id="IPR000152">
    <property type="entry name" value="EGF-type_Asp/Asn_hydroxyl_site"/>
</dbReference>
<dbReference type="InterPro" id="IPR049883">
    <property type="entry name" value="NOTCH1_EGF-like"/>
</dbReference>
<dbReference type="InterPro" id="IPR018097">
    <property type="entry name" value="EGF_Ca-bd_CS"/>
</dbReference>
<dbReference type="SMART" id="SM00219">
    <property type="entry name" value="TyrKc"/>
    <property type="match status" value="1"/>
</dbReference>
<keyword evidence="7" id="KW-0812">Transmembrane</keyword>
<evidence type="ECO:0000313" key="10">
    <source>
        <dbReference type="Proteomes" id="UP001652625"/>
    </source>
</evidence>
<dbReference type="RefSeq" id="XP_065657659.1">
    <property type="nucleotide sequence ID" value="XM_065801587.1"/>
</dbReference>
<dbReference type="PRINTS" id="PR00109">
    <property type="entry name" value="TYRKINASE"/>
</dbReference>
<sequence length="1098" mass="124866">MSWKIDGFSNQGKPIYGSLNKQNEYQGFWSTTDRGILLMLNSINYNTIIVLSAKAYMQLPCLALSSNEILSDNKFKDELSESMLIVNVWIDYKASLRTTFLTSQVIQMYLVACQYTYLASVNLSIDDIDECTGSEPPCSWSNGVCENTYGSYLCKCKVGWMLNENSCTDINECTSLLPPCLWSNGKCQNTIGSYVCTCETGWMIGQDNASCVDIDECVTMTTSCSWDNGICQNTNGSYSCSYSNYLFHNSKNVYTLIENTTAILKETCLALIPILYKEYLLTFNIYPNKFNGLYYVICFSLQFTQGNTYCGSTIFDISLNEDGLLTFTKELYPKFQYTIGLNMWSNIEISQTSTIKDYLYKFTIKINNKDVYSIILNTAWEEKFVRIMSFEGVQIEKAYFINKKPNYYTEYYPVISPKGIEMEVIWVLSSTPVVITKKVTKRINGRIGNYQEPLGFWGSIDEGVIVIINQYWTKLPKINLSFRLSLVIYAYRSIDMTISYRHMKEIIYSRSIPLINNSFVTLDEILTFDQYKDFTIFRFFFECSCHNEVNVISADAALEDIDECNNTSRCPWTNSICENTFGSYLCKCEKGWELGKDGASCVDVNECTFLPLLCSWNNGVCQNFNGSYLCTCQSGWKIGQDNASCVDINECTILPPPCTLINEVCQNTNGSYFCMCDIGWKLGQDNASCVENTSQISAIIGSTLGSVIVLVIVVVIALWIRKTKLNLQETVLNPDIYSLENYMGYEKLPVDKWEISPTCISLDKKIGEGAFGNVFIAKISSNILAKTCYATKTEMVFSDTKASCVNVAVKLLKDGAKQSEFDDFVEEINLMKDIGYHKNIVNLIGCSHVKRPLCLVVEFMENGDLLQFLRKRKTKLIASKTDGDSLASIIFTPTYQNLLQIKDSTHEISIIETEAITPDDLLSFAWQVASGMEYLSCIKLVHRDLAARNILVGANNNAKISDFGLTRKINNDLNYMGCNRRRLPIKWMSVEAIFEHMFTSHSDVWSYGVVLFEIVTLGEIPYPSISNRELVDLLKNGYRMDRPDNCSQFMFDYMLRCWDEDPLQRPTFTELRELFESKLSRSSRYFSFEIEEGSTNLA</sequence>
<feature type="domain" description="EGF-like" evidence="9">
    <location>
        <begin position="169"/>
        <end position="212"/>
    </location>
</feature>
<evidence type="ECO:0000256" key="6">
    <source>
        <dbReference type="PROSITE-ProRule" id="PRU00076"/>
    </source>
</evidence>
<keyword evidence="4" id="KW-0829">Tyrosine-protein kinase</keyword>
<dbReference type="PROSITE" id="PS01186">
    <property type="entry name" value="EGF_2"/>
    <property type="match status" value="5"/>
</dbReference>
<evidence type="ECO:0000256" key="7">
    <source>
        <dbReference type="SAM" id="Phobius"/>
    </source>
</evidence>
<dbReference type="SUPFAM" id="SSF57184">
    <property type="entry name" value="Growth factor receptor domain"/>
    <property type="match status" value="2"/>
</dbReference>
<evidence type="ECO:0000256" key="5">
    <source>
        <dbReference type="ARBA" id="ARBA00023157"/>
    </source>
</evidence>
<dbReference type="InterPro" id="IPR011009">
    <property type="entry name" value="Kinase-like_dom_sf"/>
</dbReference>
<dbReference type="Gene3D" id="3.30.200.20">
    <property type="entry name" value="Phosphorylase Kinase, domain 1"/>
    <property type="match status" value="1"/>
</dbReference>
<feature type="domain" description="Protein kinase" evidence="8">
    <location>
        <begin position="760"/>
        <end position="1086"/>
    </location>
</feature>
<dbReference type="SUPFAM" id="SSF56112">
    <property type="entry name" value="Protein kinase-like (PK-like)"/>
    <property type="match status" value="1"/>
</dbReference>
<organism evidence="10 11">
    <name type="scientific">Hydra vulgaris</name>
    <name type="common">Hydra</name>
    <name type="synonym">Hydra attenuata</name>
    <dbReference type="NCBI Taxonomy" id="6087"/>
    <lineage>
        <taxon>Eukaryota</taxon>
        <taxon>Metazoa</taxon>
        <taxon>Cnidaria</taxon>
        <taxon>Hydrozoa</taxon>
        <taxon>Hydroidolina</taxon>
        <taxon>Anthoathecata</taxon>
        <taxon>Aplanulata</taxon>
        <taxon>Hydridae</taxon>
        <taxon>Hydra</taxon>
    </lineage>
</organism>
<evidence type="ECO:0000259" key="9">
    <source>
        <dbReference type="PROSITE" id="PS50026"/>
    </source>
</evidence>
<dbReference type="InterPro" id="IPR000719">
    <property type="entry name" value="Prot_kinase_dom"/>
</dbReference>
<dbReference type="Pfam" id="PF07714">
    <property type="entry name" value="PK_Tyr_Ser-Thr"/>
    <property type="match status" value="1"/>
</dbReference>
<dbReference type="InterPro" id="IPR008266">
    <property type="entry name" value="Tyr_kinase_AS"/>
</dbReference>
<keyword evidence="2 6" id="KW-0245">EGF-like domain</keyword>
<gene>
    <name evidence="11" type="primary">LOC136082398</name>
</gene>
<feature type="domain" description="EGF-like" evidence="9">
    <location>
        <begin position="560"/>
        <end position="602"/>
    </location>
</feature>
<evidence type="ECO:0000256" key="1">
    <source>
        <dbReference type="ARBA" id="ARBA00004479"/>
    </source>
</evidence>
<dbReference type="PROSITE" id="PS00010">
    <property type="entry name" value="ASX_HYDROXYL"/>
    <property type="match status" value="4"/>
</dbReference>
<keyword evidence="7" id="KW-0472">Membrane</keyword>